<protein>
    <recommendedName>
        <fullName evidence="5">Lipoprotein</fullName>
    </recommendedName>
</protein>
<dbReference type="Proteomes" id="UP001244586">
    <property type="component" value="Chromosome"/>
</dbReference>
<dbReference type="Proteomes" id="UP000249282">
    <property type="component" value="Unassembled WGS sequence"/>
</dbReference>
<dbReference type="PROSITE" id="PS51257">
    <property type="entry name" value="PROKAR_LIPOPROTEIN"/>
    <property type="match status" value="1"/>
</dbReference>
<name>A0A239RZP5_ACIJO</name>
<dbReference type="RefSeq" id="WP_010326292.1">
    <property type="nucleotide sequence ID" value="NZ_CANMLB010000014.1"/>
</dbReference>
<reference evidence="2 4" key="2">
    <citation type="submission" date="2023-04" db="EMBL/GenBank/DDBJ databases">
        <title>Acinetobacter johnsonii isolate AYTCM encoding NDM-1, OXA-58 and PER-1.</title>
        <authorList>
            <person name="Tian C."/>
            <person name="Wang S."/>
            <person name="Fan X."/>
            <person name="Xia D."/>
        </authorList>
    </citation>
    <scope>NUCLEOTIDE SEQUENCE [LARGE SCALE GENOMIC DNA]</scope>
    <source>
        <strain evidence="2 4">AYTCM</strain>
    </source>
</reference>
<dbReference type="AlphaFoldDB" id="A0A239RZP5"/>
<evidence type="ECO:0008006" key="5">
    <source>
        <dbReference type="Google" id="ProtNLM"/>
    </source>
</evidence>
<evidence type="ECO:0000313" key="1">
    <source>
        <dbReference type="EMBL" id="PZQ91144.1"/>
    </source>
</evidence>
<gene>
    <name evidence="1" type="ORF">DI542_07045</name>
    <name evidence="2" type="ORF">QBJ73_12425</name>
</gene>
<evidence type="ECO:0000313" key="3">
    <source>
        <dbReference type="Proteomes" id="UP000249282"/>
    </source>
</evidence>
<organism evidence="1 3">
    <name type="scientific">Acinetobacter johnsonii</name>
    <dbReference type="NCBI Taxonomy" id="40214"/>
    <lineage>
        <taxon>Bacteria</taxon>
        <taxon>Pseudomonadati</taxon>
        <taxon>Pseudomonadota</taxon>
        <taxon>Gammaproteobacteria</taxon>
        <taxon>Moraxellales</taxon>
        <taxon>Moraxellaceae</taxon>
        <taxon>Acinetobacter</taxon>
    </lineage>
</organism>
<keyword evidence="4" id="KW-1185">Reference proteome</keyword>
<sequence length="111" mass="12278">MKLPLALLSICFISACSISSSKEIKQAEKLLQSFDCQNIERDQADHSSMTSYHEQVLASSKQKAQSYVESYQHGDQIFDLPLPEVIETQLQSYTAACQSLGGVLPNPQQSP</sequence>
<reference evidence="1 3" key="1">
    <citation type="submission" date="2017-11" db="EMBL/GenBank/DDBJ databases">
        <title>Infants hospitalized years apart are colonized by the same room-sourced microbial strains.</title>
        <authorList>
            <person name="Brooks B."/>
            <person name="Olm M.R."/>
            <person name="Firek B.A."/>
            <person name="Baker R."/>
            <person name="Thomas B.C."/>
            <person name="Morowitz M.J."/>
            <person name="Banfield J.F."/>
        </authorList>
    </citation>
    <scope>NUCLEOTIDE SEQUENCE [LARGE SCALE GENOMIC DNA]</scope>
    <source>
        <strain evidence="1">S2_003_000_R3_20</strain>
    </source>
</reference>
<evidence type="ECO:0000313" key="2">
    <source>
        <dbReference type="EMBL" id="WMG17196.1"/>
    </source>
</evidence>
<dbReference type="EMBL" id="QFQJ01000030">
    <property type="protein sequence ID" value="PZQ91144.1"/>
    <property type="molecule type" value="Genomic_DNA"/>
</dbReference>
<accession>A0A239RZP5</accession>
<evidence type="ECO:0000313" key="4">
    <source>
        <dbReference type="Proteomes" id="UP001244586"/>
    </source>
</evidence>
<proteinExistence type="predicted"/>
<dbReference type="EMBL" id="CP121776">
    <property type="protein sequence ID" value="WMG17196.1"/>
    <property type="molecule type" value="Genomic_DNA"/>
</dbReference>